<feature type="transmembrane region" description="Helical" evidence="6">
    <location>
        <begin position="101"/>
        <end position="127"/>
    </location>
</feature>
<dbReference type="PANTHER" id="PTHR23513">
    <property type="entry name" value="INTEGRAL MEMBRANE EFFLUX PROTEIN-RELATED"/>
    <property type="match status" value="1"/>
</dbReference>
<feature type="transmembrane region" description="Helical" evidence="6">
    <location>
        <begin position="68"/>
        <end position="89"/>
    </location>
</feature>
<keyword evidence="10" id="KW-1185">Reference proteome</keyword>
<dbReference type="PANTHER" id="PTHR23513:SF6">
    <property type="entry name" value="MAJOR FACILITATOR SUPERFAMILY ASSOCIATED DOMAIN-CONTAINING PROTEIN"/>
    <property type="match status" value="1"/>
</dbReference>
<evidence type="ECO:0000256" key="5">
    <source>
        <dbReference type="ARBA" id="ARBA00023136"/>
    </source>
</evidence>
<comment type="caution">
    <text evidence="9">The sequence shown here is derived from an EMBL/GenBank/DDBJ whole genome shotgun (WGS) entry which is preliminary data.</text>
</comment>
<dbReference type="PROSITE" id="PS50850">
    <property type="entry name" value="MFS"/>
    <property type="match status" value="1"/>
</dbReference>
<dbReference type="Pfam" id="PF07690">
    <property type="entry name" value="MFS_1"/>
    <property type="match status" value="1"/>
</dbReference>
<reference evidence="9 10" key="1">
    <citation type="submission" date="2019-10" db="EMBL/GenBank/DDBJ databases">
        <title>Sequencing and Assembly of Multiple Reported Metal-Biooxidizing Members of the Extremely Thermoacidophilic Archaeal Family Sulfolobaceae.</title>
        <authorList>
            <person name="Counts J.A."/>
            <person name="Kelly R.M."/>
        </authorList>
    </citation>
    <scope>NUCLEOTIDE SEQUENCE [LARGE SCALE GENOMIC DNA]</scope>
    <source>
        <strain evidence="9 10">DSM 6482</strain>
    </source>
</reference>
<keyword evidence="2" id="KW-1003">Cell membrane</keyword>
<feature type="transmembrane region" description="Helical" evidence="6">
    <location>
        <begin position="225"/>
        <end position="250"/>
    </location>
</feature>
<name>A0A6A9QR36_SULME</name>
<gene>
    <name evidence="8" type="ORF">GC250_00155</name>
    <name evidence="9" type="ORF">GC250_10035</name>
</gene>
<keyword evidence="4 6" id="KW-1133">Transmembrane helix</keyword>
<evidence type="ECO:0000256" key="1">
    <source>
        <dbReference type="ARBA" id="ARBA00004651"/>
    </source>
</evidence>
<evidence type="ECO:0000259" key="7">
    <source>
        <dbReference type="PROSITE" id="PS50850"/>
    </source>
</evidence>
<dbReference type="AlphaFoldDB" id="A0A6A9QR36"/>
<dbReference type="SUPFAM" id="SSF103473">
    <property type="entry name" value="MFS general substrate transporter"/>
    <property type="match status" value="1"/>
</dbReference>
<feature type="transmembrane region" description="Helical" evidence="6">
    <location>
        <begin position="318"/>
        <end position="342"/>
    </location>
</feature>
<dbReference type="GO" id="GO:0005886">
    <property type="term" value="C:plasma membrane"/>
    <property type="evidence" value="ECO:0007669"/>
    <property type="project" value="UniProtKB-SubCell"/>
</dbReference>
<accession>A0A6A9QR36</accession>
<evidence type="ECO:0000256" key="4">
    <source>
        <dbReference type="ARBA" id="ARBA00022989"/>
    </source>
</evidence>
<evidence type="ECO:0000256" key="2">
    <source>
        <dbReference type="ARBA" id="ARBA00022475"/>
    </source>
</evidence>
<dbReference type="GO" id="GO:0022857">
    <property type="term" value="F:transmembrane transporter activity"/>
    <property type="evidence" value="ECO:0007669"/>
    <property type="project" value="InterPro"/>
</dbReference>
<dbReference type="Gene3D" id="1.20.1250.20">
    <property type="entry name" value="MFS general substrate transporter like domains"/>
    <property type="match status" value="1"/>
</dbReference>
<evidence type="ECO:0000256" key="3">
    <source>
        <dbReference type="ARBA" id="ARBA00022692"/>
    </source>
</evidence>
<dbReference type="InterPro" id="IPR036259">
    <property type="entry name" value="MFS_trans_sf"/>
</dbReference>
<dbReference type="Proteomes" id="UP000470772">
    <property type="component" value="Unassembled WGS sequence"/>
</dbReference>
<evidence type="ECO:0000313" key="10">
    <source>
        <dbReference type="Proteomes" id="UP000470772"/>
    </source>
</evidence>
<organism evidence="9 10">
    <name type="scientific">Sulfuracidifex metallicus DSM 6482 = JCM 9184</name>
    <dbReference type="NCBI Taxonomy" id="523847"/>
    <lineage>
        <taxon>Archaea</taxon>
        <taxon>Thermoproteota</taxon>
        <taxon>Thermoprotei</taxon>
        <taxon>Sulfolobales</taxon>
        <taxon>Sulfolobaceae</taxon>
        <taxon>Sulfuracidifex</taxon>
    </lineage>
</organism>
<feature type="transmembrane region" description="Helical" evidence="6">
    <location>
        <begin position="262"/>
        <end position="281"/>
    </location>
</feature>
<comment type="subcellular location">
    <subcellularLocation>
        <location evidence="1">Cell membrane</location>
        <topology evidence="1">Multi-pass membrane protein</topology>
    </subcellularLocation>
</comment>
<sequence length="417" mass="45898">MNMFSFFLNHCVVNIQNLIYSLCLIYKSSTMINFRFIRFWMSRNLLRTSSMGFSIFFMWEIVVKYHSVFLVSLIPTFSLLGYLIITLPIGYVLDKVNKSKVIFLFSVMTVLVYFLLIFVQSLIYIYAVDFLSFMLYMGSGDAYYSSIKEIVSEDLSGAMSLNTVGRAGSGIAGTALGGSVAYFDPASLPFILVVMALVAASLSFPFKSVSSKDSTIYSFSHVSKVIKLILPLLLMGLLINGAFTAIDVYSSGLFHLILHVNAIYYTAFLMAFSIGELLGGVVGGRIKVLKEGLVSSLISLFGLSFILISITREPLVDVLLSLLVGIGTSLVNIPLDTLLTSLIPNKMMGRTNSIIQIFLLSSSPVMATLYGILATLFGIINVLFAVGVFGILMGIPSFFVIKKFKGMKEEDVQKFIA</sequence>
<feature type="transmembrane region" description="Helical" evidence="6">
    <location>
        <begin position="379"/>
        <end position="401"/>
    </location>
</feature>
<feature type="domain" description="Major facilitator superfamily (MFS) profile" evidence="7">
    <location>
        <begin position="191"/>
        <end position="417"/>
    </location>
</feature>
<feature type="transmembrane region" description="Helical" evidence="6">
    <location>
        <begin position="186"/>
        <end position="204"/>
    </location>
</feature>
<protein>
    <submittedName>
        <fullName evidence="9">MFS transporter</fullName>
    </submittedName>
</protein>
<keyword evidence="5 6" id="KW-0472">Membrane</keyword>
<evidence type="ECO:0000313" key="9">
    <source>
        <dbReference type="EMBL" id="MUN29765.1"/>
    </source>
</evidence>
<keyword evidence="3 6" id="KW-0812">Transmembrane</keyword>
<dbReference type="EMBL" id="WGGD01000004">
    <property type="protein sequence ID" value="MUN27912.1"/>
    <property type="molecule type" value="Genomic_DNA"/>
</dbReference>
<feature type="transmembrane region" description="Helical" evidence="6">
    <location>
        <begin position="293"/>
        <end position="312"/>
    </location>
</feature>
<feature type="transmembrane region" description="Helical" evidence="6">
    <location>
        <begin position="45"/>
        <end position="62"/>
    </location>
</feature>
<dbReference type="InterPro" id="IPR011701">
    <property type="entry name" value="MFS"/>
</dbReference>
<evidence type="ECO:0000256" key="6">
    <source>
        <dbReference type="SAM" id="Phobius"/>
    </source>
</evidence>
<evidence type="ECO:0000313" key="8">
    <source>
        <dbReference type="EMBL" id="MUN27912.1"/>
    </source>
</evidence>
<dbReference type="EMBL" id="WGGD01000005">
    <property type="protein sequence ID" value="MUN29765.1"/>
    <property type="molecule type" value="Genomic_DNA"/>
</dbReference>
<proteinExistence type="predicted"/>
<feature type="transmembrane region" description="Helical" evidence="6">
    <location>
        <begin position="354"/>
        <end position="373"/>
    </location>
</feature>
<dbReference type="InterPro" id="IPR020846">
    <property type="entry name" value="MFS_dom"/>
</dbReference>